<feature type="transmembrane region" description="Helical" evidence="1">
    <location>
        <begin position="189"/>
        <end position="205"/>
    </location>
</feature>
<organism evidence="2 3">
    <name type="scientific">Niastella populi</name>
    <dbReference type="NCBI Taxonomy" id="550983"/>
    <lineage>
        <taxon>Bacteria</taxon>
        <taxon>Pseudomonadati</taxon>
        <taxon>Bacteroidota</taxon>
        <taxon>Chitinophagia</taxon>
        <taxon>Chitinophagales</taxon>
        <taxon>Chitinophagaceae</taxon>
        <taxon>Niastella</taxon>
    </lineage>
</organism>
<name>A0A1V9G7U9_9BACT</name>
<keyword evidence="1" id="KW-0812">Transmembrane</keyword>
<dbReference type="OrthoDB" id="636847at2"/>
<comment type="caution">
    <text evidence="2">The sequence shown here is derived from an EMBL/GenBank/DDBJ whole genome shotgun (WGS) entry which is preliminary data.</text>
</comment>
<protein>
    <recommendedName>
        <fullName evidence="4">Glycosyltransferase RgtA/B/C/D-like domain-containing protein</fullName>
    </recommendedName>
</protein>
<feature type="transmembrane region" description="Helical" evidence="1">
    <location>
        <begin position="443"/>
        <end position="464"/>
    </location>
</feature>
<feature type="transmembrane region" description="Helical" evidence="1">
    <location>
        <begin position="411"/>
        <end position="431"/>
    </location>
</feature>
<dbReference type="Proteomes" id="UP000192276">
    <property type="component" value="Unassembled WGS sequence"/>
</dbReference>
<accession>A0A1V9G7U9</accession>
<evidence type="ECO:0008006" key="4">
    <source>
        <dbReference type="Google" id="ProtNLM"/>
    </source>
</evidence>
<dbReference type="RefSeq" id="WP_081161954.1">
    <property type="nucleotide sequence ID" value="NZ_LWBP01000045.1"/>
</dbReference>
<feature type="transmembrane region" description="Helical" evidence="1">
    <location>
        <begin position="145"/>
        <end position="161"/>
    </location>
</feature>
<keyword evidence="1" id="KW-1133">Transmembrane helix</keyword>
<sequence>MMFNQKISTLPFYQWLLHQRENRLFLVWVGLVIAIQLSIFKVIYPFPNFMPPDSNSYLEAAWSNQLINMWAIGYSKFLRFVSSFTNSHFILVLLQYIFLQLSVIYLVFTIRYLLSPPKWVFVVLLFANILNPLVIHISNYVSSDALFTALSIVWFTQLIWILHKPTKYLMVVHALVLFFAFMVRYNALYYPFLSIIIITISQLAIKTRIKSIGLIILPLSLFIGSTEYEYYKQTGQAQYSAFGGWQIAANALYGYAHAKQKNVATVPARFRTLHSIVNRHMDSINQLRYRPDNEVAIYYLWDFKSPLKIYLKKVQQNDSANNYFRQWASIAPLYADYGRYLIKKYPSEFMQFYLWPNLLKYYAPPPKFMGIYNMGMDSVEQVTAGWFGWKNKYLPTFYKEKKIEIAEPFQIVSPIINVVFVVSYLAFILLLGFHKINSLSKRVLALAITIWFTNMFFSVIAAPIELRYQIFPIIFTFCFTLLLISFIVEECKLKESKSLRQEIMQNNLLENLKIKNL</sequence>
<evidence type="ECO:0000256" key="1">
    <source>
        <dbReference type="SAM" id="Phobius"/>
    </source>
</evidence>
<keyword evidence="1" id="KW-0472">Membrane</keyword>
<evidence type="ECO:0000313" key="3">
    <source>
        <dbReference type="Proteomes" id="UP000192276"/>
    </source>
</evidence>
<feature type="transmembrane region" description="Helical" evidence="1">
    <location>
        <begin position="120"/>
        <end position="139"/>
    </location>
</feature>
<gene>
    <name evidence="2" type="ORF">A4R26_12620</name>
</gene>
<keyword evidence="3" id="KW-1185">Reference proteome</keyword>
<dbReference type="AlphaFoldDB" id="A0A1V9G7U9"/>
<reference evidence="3" key="1">
    <citation type="submission" date="2016-04" db="EMBL/GenBank/DDBJ databases">
        <authorList>
            <person name="Chen L."/>
            <person name="Zhuang W."/>
            <person name="Wang G."/>
        </authorList>
    </citation>
    <scope>NUCLEOTIDE SEQUENCE [LARGE SCALE GENOMIC DNA]</scope>
    <source>
        <strain evidence="3">208</strain>
    </source>
</reference>
<evidence type="ECO:0000313" key="2">
    <source>
        <dbReference type="EMBL" id="OQP66624.1"/>
    </source>
</evidence>
<dbReference type="STRING" id="550983.A4R26_12620"/>
<proteinExistence type="predicted"/>
<feature type="transmembrane region" description="Helical" evidence="1">
    <location>
        <begin position="88"/>
        <end position="108"/>
    </location>
</feature>
<feature type="transmembrane region" description="Helical" evidence="1">
    <location>
        <begin position="470"/>
        <end position="488"/>
    </location>
</feature>
<dbReference type="EMBL" id="LWBP01000045">
    <property type="protein sequence ID" value="OQP66624.1"/>
    <property type="molecule type" value="Genomic_DNA"/>
</dbReference>
<feature type="transmembrane region" description="Helical" evidence="1">
    <location>
        <begin position="24"/>
        <end position="44"/>
    </location>
</feature>